<evidence type="ECO:0000256" key="1">
    <source>
        <dbReference type="SAM" id="MobiDB-lite"/>
    </source>
</evidence>
<reference evidence="2 3" key="1">
    <citation type="submission" date="2006-02" db="EMBL/GenBank/DDBJ databases">
        <authorList>
            <person name="Moran M.A."/>
            <person name="Kjelleberg S."/>
            <person name="Egan S."/>
            <person name="Saunders N."/>
            <person name="Thomas T."/>
            <person name="Ferriera S."/>
            <person name="Johnson J."/>
            <person name="Kravitz S."/>
            <person name="Halpern A."/>
            <person name="Remington K."/>
            <person name="Beeson K."/>
            <person name="Tran B."/>
            <person name="Rogers Y.-H."/>
            <person name="Friedman R."/>
            <person name="Venter J.C."/>
        </authorList>
    </citation>
    <scope>NUCLEOTIDE SEQUENCE [LARGE SCALE GENOMIC DNA]</scope>
    <source>
        <strain evidence="2 3">D2</strain>
    </source>
</reference>
<dbReference type="Proteomes" id="UP000006201">
    <property type="component" value="Unassembled WGS sequence"/>
</dbReference>
<dbReference type="HOGENOM" id="CLU_2452378_0_0_6"/>
<accession>A4CCS9</accession>
<sequence>MESLVKLITPYLVSEVDNAAKNKSRQHNDQRITAEVKSNVADTTDAPFLVAQERRKNEDRRKKKLARGRWFESRMKQDRRKENQLNTKI</sequence>
<dbReference type="STRING" id="87626.PTD2_15072"/>
<gene>
    <name evidence="2" type="ORF">PTD2_15072</name>
</gene>
<proteinExistence type="predicted"/>
<protein>
    <submittedName>
        <fullName evidence="2">Uncharacterized protein</fullName>
    </submittedName>
</protein>
<comment type="caution">
    <text evidence="2">The sequence shown here is derived from an EMBL/GenBank/DDBJ whole genome shotgun (WGS) entry which is preliminary data.</text>
</comment>
<dbReference type="RefSeq" id="WP_009838634.1">
    <property type="nucleotide sequence ID" value="NZ_AAOH01000006.1"/>
</dbReference>
<feature type="region of interest" description="Disordered" evidence="1">
    <location>
        <begin position="54"/>
        <end position="89"/>
    </location>
</feature>
<dbReference type="AlphaFoldDB" id="A4CCS9"/>
<keyword evidence="3" id="KW-1185">Reference proteome</keyword>
<dbReference type="EMBL" id="AAOH01000006">
    <property type="protein sequence ID" value="EAR27372.1"/>
    <property type="molecule type" value="Genomic_DNA"/>
</dbReference>
<evidence type="ECO:0000313" key="3">
    <source>
        <dbReference type="Proteomes" id="UP000006201"/>
    </source>
</evidence>
<evidence type="ECO:0000313" key="2">
    <source>
        <dbReference type="EMBL" id="EAR27372.1"/>
    </source>
</evidence>
<feature type="compositionally biased region" description="Basic and acidic residues" evidence="1">
    <location>
        <begin position="69"/>
        <end position="83"/>
    </location>
</feature>
<organism evidence="2 3">
    <name type="scientific">Pseudoalteromonas tunicata D2</name>
    <dbReference type="NCBI Taxonomy" id="87626"/>
    <lineage>
        <taxon>Bacteria</taxon>
        <taxon>Pseudomonadati</taxon>
        <taxon>Pseudomonadota</taxon>
        <taxon>Gammaproteobacteria</taxon>
        <taxon>Alteromonadales</taxon>
        <taxon>Pseudoalteromonadaceae</taxon>
        <taxon>Pseudoalteromonas</taxon>
    </lineage>
</organism>
<name>A4CCS9_9GAMM</name>